<accession>A0AAV7S7I8</accession>
<proteinExistence type="predicted"/>
<feature type="region of interest" description="Disordered" evidence="1">
    <location>
        <begin position="1"/>
        <end position="29"/>
    </location>
</feature>
<dbReference type="EMBL" id="JANPWB010000008">
    <property type="protein sequence ID" value="KAJ1160142.1"/>
    <property type="molecule type" value="Genomic_DNA"/>
</dbReference>
<gene>
    <name evidence="2" type="ORF">NDU88_000644</name>
</gene>
<dbReference type="Proteomes" id="UP001066276">
    <property type="component" value="Chromosome 4_2"/>
</dbReference>
<evidence type="ECO:0000313" key="2">
    <source>
        <dbReference type="EMBL" id="KAJ1160142.1"/>
    </source>
</evidence>
<feature type="region of interest" description="Disordered" evidence="1">
    <location>
        <begin position="89"/>
        <end position="123"/>
    </location>
</feature>
<evidence type="ECO:0000256" key="1">
    <source>
        <dbReference type="SAM" id="MobiDB-lite"/>
    </source>
</evidence>
<comment type="caution">
    <text evidence="2">The sequence shown here is derived from an EMBL/GenBank/DDBJ whole genome shotgun (WGS) entry which is preliminary data.</text>
</comment>
<sequence length="123" mass="12781">MLSPGQPATLPVCQSAPKEEPLESVSALGPSDVRIRASSVPGWDSASIESMSTPRAGWVEWPELRRAPDGSLIQESGAGGPCGGWCGLKRPAPHGLPRRTRGVSRGAVADPGQRGAQQCAESQ</sequence>
<evidence type="ECO:0000313" key="3">
    <source>
        <dbReference type="Proteomes" id="UP001066276"/>
    </source>
</evidence>
<name>A0AAV7S7I8_PLEWA</name>
<organism evidence="2 3">
    <name type="scientific">Pleurodeles waltl</name>
    <name type="common">Iberian ribbed newt</name>
    <dbReference type="NCBI Taxonomy" id="8319"/>
    <lineage>
        <taxon>Eukaryota</taxon>
        <taxon>Metazoa</taxon>
        <taxon>Chordata</taxon>
        <taxon>Craniata</taxon>
        <taxon>Vertebrata</taxon>
        <taxon>Euteleostomi</taxon>
        <taxon>Amphibia</taxon>
        <taxon>Batrachia</taxon>
        <taxon>Caudata</taxon>
        <taxon>Salamandroidea</taxon>
        <taxon>Salamandridae</taxon>
        <taxon>Pleurodelinae</taxon>
        <taxon>Pleurodeles</taxon>
    </lineage>
</organism>
<keyword evidence="3" id="KW-1185">Reference proteome</keyword>
<reference evidence="2" key="1">
    <citation type="journal article" date="2022" name="bioRxiv">
        <title>Sequencing and chromosome-scale assembly of the giantPleurodeles waltlgenome.</title>
        <authorList>
            <person name="Brown T."/>
            <person name="Elewa A."/>
            <person name="Iarovenko S."/>
            <person name="Subramanian E."/>
            <person name="Araus A.J."/>
            <person name="Petzold A."/>
            <person name="Susuki M."/>
            <person name="Suzuki K.-i.T."/>
            <person name="Hayashi T."/>
            <person name="Toyoda A."/>
            <person name="Oliveira C."/>
            <person name="Osipova E."/>
            <person name="Leigh N.D."/>
            <person name="Simon A."/>
            <person name="Yun M.H."/>
        </authorList>
    </citation>
    <scope>NUCLEOTIDE SEQUENCE</scope>
    <source>
        <strain evidence="2">20211129_DDA</strain>
        <tissue evidence="2">Liver</tissue>
    </source>
</reference>
<dbReference type="AlphaFoldDB" id="A0AAV7S7I8"/>
<protein>
    <submittedName>
        <fullName evidence="2">Uncharacterized protein</fullName>
    </submittedName>
</protein>